<gene>
    <name evidence="10" type="ORF">GA0070213_10769</name>
</gene>
<dbReference type="PROSITE" id="PS50110">
    <property type="entry name" value="RESPONSE_REGULATORY"/>
    <property type="match status" value="1"/>
</dbReference>
<evidence type="ECO:0000256" key="1">
    <source>
        <dbReference type="ARBA" id="ARBA00022553"/>
    </source>
</evidence>
<sequence>MRCVARLLLVEDDLTIRTPLLRALREYGHAVAAASTALGGLRDALDDRPDLVVLDLGLPDLDGGELLRMLRAVSAVPVVVATARDDEVEIVRLLDAGADDYLVKPFTAAQLDARVRAVLRRSATGGATETALVVGGLRIDRRARQVTLDGVPVELTPREFDLLHHLAGRPGQVVTKRELLTEVWRIPYGGADKTVDVHLSWLRRKLGESAQAPRYLHTVRGVGVRLDVPERNR</sequence>
<dbReference type="PANTHER" id="PTHR48111">
    <property type="entry name" value="REGULATOR OF RPOS"/>
    <property type="match status" value="1"/>
</dbReference>
<dbReference type="GO" id="GO:0006355">
    <property type="term" value="P:regulation of DNA-templated transcription"/>
    <property type="evidence" value="ECO:0007669"/>
    <property type="project" value="InterPro"/>
</dbReference>
<dbReference type="FunFam" id="1.10.10.10:FF:000018">
    <property type="entry name" value="DNA-binding response regulator ResD"/>
    <property type="match status" value="1"/>
</dbReference>
<feature type="DNA-binding region" description="OmpR/PhoB-type" evidence="7">
    <location>
        <begin position="129"/>
        <end position="228"/>
    </location>
</feature>
<keyword evidence="4 7" id="KW-0238">DNA-binding</keyword>
<keyword evidence="5" id="KW-0804">Transcription</keyword>
<feature type="domain" description="OmpR/PhoB-type" evidence="9">
    <location>
        <begin position="129"/>
        <end position="228"/>
    </location>
</feature>
<dbReference type="AlphaFoldDB" id="A0A1C5IU15"/>
<keyword evidence="2" id="KW-0902">Two-component regulatory system</keyword>
<dbReference type="SMART" id="SM00862">
    <property type="entry name" value="Trans_reg_C"/>
    <property type="match status" value="1"/>
</dbReference>
<dbReference type="GO" id="GO:0000976">
    <property type="term" value="F:transcription cis-regulatory region binding"/>
    <property type="evidence" value="ECO:0007669"/>
    <property type="project" value="TreeGrafter"/>
</dbReference>
<evidence type="ECO:0000259" key="8">
    <source>
        <dbReference type="PROSITE" id="PS50110"/>
    </source>
</evidence>
<evidence type="ECO:0000256" key="6">
    <source>
        <dbReference type="PROSITE-ProRule" id="PRU00169"/>
    </source>
</evidence>
<dbReference type="Pfam" id="PF00486">
    <property type="entry name" value="Trans_reg_C"/>
    <property type="match status" value="1"/>
</dbReference>
<dbReference type="GO" id="GO:0005829">
    <property type="term" value="C:cytosol"/>
    <property type="evidence" value="ECO:0007669"/>
    <property type="project" value="TreeGrafter"/>
</dbReference>
<evidence type="ECO:0000256" key="7">
    <source>
        <dbReference type="PROSITE-ProRule" id="PRU01091"/>
    </source>
</evidence>
<organism evidence="10 11">
    <name type="scientific">Micromonospora humi</name>
    <dbReference type="NCBI Taxonomy" id="745366"/>
    <lineage>
        <taxon>Bacteria</taxon>
        <taxon>Bacillati</taxon>
        <taxon>Actinomycetota</taxon>
        <taxon>Actinomycetes</taxon>
        <taxon>Micromonosporales</taxon>
        <taxon>Micromonosporaceae</taxon>
        <taxon>Micromonospora</taxon>
    </lineage>
</organism>
<keyword evidence="1 6" id="KW-0597">Phosphoprotein</keyword>
<dbReference type="InterPro" id="IPR039420">
    <property type="entry name" value="WalR-like"/>
</dbReference>
<dbReference type="EMBL" id="FMDM01000007">
    <property type="protein sequence ID" value="SCG61469.1"/>
    <property type="molecule type" value="Genomic_DNA"/>
</dbReference>
<evidence type="ECO:0000256" key="2">
    <source>
        <dbReference type="ARBA" id="ARBA00023012"/>
    </source>
</evidence>
<evidence type="ECO:0000256" key="3">
    <source>
        <dbReference type="ARBA" id="ARBA00023015"/>
    </source>
</evidence>
<dbReference type="SMART" id="SM00448">
    <property type="entry name" value="REC"/>
    <property type="match status" value="1"/>
</dbReference>
<dbReference type="PROSITE" id="PS51755">
    <property type="entry name" value="OMPR_PHOB"/>
    <property type="match status" value="1"/>
</dbReference>
<evidence type="ECO:0000313" key="11">
    <source>
        <dbReference type="Proteomes" id="UP000199360"/>
    </source>
</evidence>
<dbReference type="Gene3D" id="6.10.250.690">
    <property type="match status" value="1"/>
</dbReference>
<protein>
    <submittedName>
        <fullName evidence="10">DNA-binding response regulator, OmpR family, contains REC and winged-helix (WHTH) domain</fullName>
    </submittedName>
</protein>
<dbReference type="Gene3D" id="3.40.50.2300">
    <property type="match status" value="1"/>
</dbReference>
<dbReference type="InterPro" id="IPR036388">
    <property type="entry name" value="WH-like_DNA-bd_sf"/>
</dbReference>
<dbReference type="PANTHER" id="PTHR48111:SF4">
    <property type="entry name" value="DNA-BINDING DUAL TRANSCRIPTIONAL REGULATOR OMPR"/>
    <property type="match status" value="1"/>
</dbReference>
<feature type="modified residue" description="4-aspartylphosphate" evidence="6">
    <location>
        <position position="55"/>
    </location>
</feature>
<dbReference type="GO" id="GO:0000156">
    <property type="term" value="F:phosphorelay response regulator activity"/>
    <property type="evidence" value="ECO:0007669"/>
    <property type="project" value="TreeGrafter"/>
</dbReference>
<dbReference type="Gene3D" id="1.10.10.10">
    <property type="entry name" value="Winged helix-like DNA-binding domain superfamily/Winged helix DNA-binding domain"/>
    <property type="match status" value="1"/>
</dbReference>
<dbReference type="CDD" id="cd00383">
    <property type="entry name" value="trans_reg_C"/>
    <property type="match status" value="1"/>
</dbReference>
<name>A0A1C5IU15_9ACTN</name>
<keyword evidence="3" id="KW-0805">Transcription regulation</keyword>
<dbReference type="Pfam" id="PF00072">
    <property type="entry name" value="Response_reg"/>
    <property type="match status" value="1"/>
</dbReference>
<evidence type="ECO:0000313" key="10">
    <source>
        <dbReference type="EMBL" id="SCG61469.1"/>
    </source>
</evidence>
<dbReference type="GO" id="GO:0032993">
    <property type="term" value="C:protein-DNA complex"/>
    <property type="evidence" value="ECO:0007669"/>
    <property type="project" value="TreeGrafter"/>
</dbReference>
<evidence type="ECO:0000259" key="9">
    <source>
        <dbReference type="PROSITE" id="PS51755"/>
    </source>
</evidence>
<evidence type="ECO:0000256" key="5">
    <source>
        <dbReference type="ARBA" id="ARBA00023163"/>
    </source>
</evidence>
<accession>A0A1C5IU15</accession>
<reference evidence="11" key="1">
    <citation type="submission" date="2016-06" db="EMBL/GenBank/DDBJ databases">
        <authorList>
            <person name="Varghese N."/>
            <person name="Submissions Spin"/>
        </authorList>
    </citation>
    <scope>NUCLEOTIDE SEQUENCE [LARGE SCALE GENOMIC DNA]</scope>
    <source>
        <strain evidence="11">DSM 45647</strain>
    </source>
</reference>
<feature type="domain" description="Response regulatory" evidence="8">
    <location>
        <begin position="6"/>
        <end position="119"/>
    </location>
</feature>
<dbReference type="InterPro" id="IPR001867">
    <property type="entry name" value="OmpR/PhoB-type_DNA-bd"/>
</dbReference>
<dbReference type="InterPro" id="IPR011006">
    <property type="entry name" value="CheY-like_superfamily"/>
</dbReference>
<evidence type="ECO:0000256" key="4">
    <source>
        <dbReference type="ARBA" id="ARBA00023125"/>
    </source>
</evidence>
<dbReference type="Proteomes" id="UP000199360">
    <property type="component" value="Unassembled WGS sequence"/>
</dbReference>
<dbReference type="SUPFAM" id="SSF52172">
    <property type="entry name" value="CheY-like"/>
    <property type="match status" value="1"/>
</dbReference>
<dbReference type="InterPro" id="IPR001789">
    <property type="entry name" value="Sig_transdc_resp-reg_receiver"/>
</dbReference>
<proteinExistence type="predicted"/>
<keyword evidence="11" id="KW-1185">Reference proteome</keyword>
<dbReference type="STRING" id="745366.GA0070213_10769"/>